<dbReference type="STRING" id="679935.Alfi_2180"/>
<dbReference type="HOGENOM" id="CLU_1297631_0_0_10"/>
<evidence type="ECO:0000313" key="2">
    <source>
        <dbReference type="Proteomes" id="UP000006052"/>
    </source>
</evidence>
<dbReference type="Proteomes" id="UP000006052">
    <property type="component" value="Chromosome"/>
</dbReference>
<sequence>MKENLFYLPPYEDEATAEKIREIYGYPIRYMKQYLLDFFTALYEEQHHIYVLLENLPLDYFAVERTYDRLLYWNNRNGSHEVDGWLYPRERYTLKEFLAKKRTFHRIDEFELVALGTSFTNSKAELPSQKLLKQLYMKFLQEQCERHLRLNTPIRLTPEIINRYGLTKWDAGKIRPYINRFNRKAKTKIRAEFDKLAALDFIREELEKSGTK</sequence>
<accession>I3YN97</accession>
<dbReference type="PATRIC" id="fig|679935.3.peg.2098"/>
<dbReference type="RefSeq" id="WP_014775811.1">
    <property type="nucleotide sequence ID" value="NC_018011.1"/>
</dbReference>
<dbReference type="KEGG" id="afd:Alfi_2180"/>
<dbReference type="EMBL" id="CP003274">
    <property type="protein sequence ID" value="AFL78465.1"/>
    <property type="molecule type" value="Genomic_DNA"/>
</dbReference>
<evidence type="ECO:0000313" key="1">
    <source>
        <dbReference type="EMBL" id="AFL78465.1"/>
    </source>
</evidence>
<reference evidence="2" key="1">
    <citation type="journal article" date="2013" name="Stand. Genomic Sci.">
        <title>Complete genome sequence of the bile-resistant pigment-producing anaerobe Alistipes finegoldii type strain (AHN2437(T)).</title>
        <authorList>
            <person name="Mavromatis K."/>
            <person name="Stackebrandt E."/>
            <person name="Munk C."/>
            <person name="Lapidus A."/>
            <person name="Nolan M."/>
            <person name="Lucas S."/>
            <person name="Hammon N."/>
            <person name="Deshpande S."/>
            <person name="Cheng J.F."/>
            <person name="Tapia R."/>
            <person name="Goodwin L.A."/>
            <person name="Pitluck S."/>
            <person name="Liolios K."/>
            <person name="Pagani I."/>
            <person name="Ivanova N."/>
            <person name="Mikhailova N."/>
            <person name="Huntemann M."/>
            <person name="Pati A."/>
            <person name="Chen A."/>
            <person name="Palaniappan K."/>
            <person name="Land M."/>
            <person name="Hauser L."/>
            <person name="Rohde M."/>
            <person name="Gronow S."/>
            <person name="Goker M."/>
            <person name="Detter J.C."/>
            <person name="Bristow J."/>
            <person name="Eisen J.A."/>
            <person name="Markowitz V."/>
            <person name="Hugenholtz P."/>
            <person name="Kyrpides N.C."/>
            <person name="Klenk H.P."/>
            <person name="Woyke T."/>
        </authorList>
    </citation>
    <scope>NUCLEOTIDE SEQUENCE</scope>
    <source>
        <strain evidence="2">DSM 17242 / JCM 16770 / AHN 2437 / CCUG 46020 / CIP 107999</strain>
    </source>
</reference>
<name>I3YN97_ALIFI</name>
<organism evidence="1 2">
    <name type="scientific">Alistipes finegoldii (strain DSM 17242 / JCM 16770 / CCUG 46020 / CIP 107999 / KCTC 15236 / AHN 2437)</name>
    <dbReference type="NCBI Taxonomy" id="679935"/>
    <lineage>
        <taxon>Bacteria</taxon>
        <taxon>Pseudomonadati</taxon>
        <taxon>Bacteroidota</taxon>
        <taxon>Bacteroidia</taxon>
        <taxon>Bacteroidales</taxon>
        <taxon>Rikenellaceae</taxon>
        <taxon>Alistipes</taxon>
    </lineage>
</organism>
<gene>
    <name evidence="1" type="ordered locus">Alfi_2180</name>
</gene>
<protein>
    <submittedName>
        <fullName evidence="1">Uncharacterized protein</fullName>
    </submittedName>
</protein>
<dbReference type="AlphaFoldDB" id="I3YN97"/>
<proteinExistence type="predicted"/>
<dbReference type="GeneID" id="79838833"/>